<dbReference type="RefSeq" id="WP_139232517.1">
    <property type="nucleotide sequence ID" value="NZ_FPCK01000001.1"/>
</dbReference>
<keyword evidence="1" id="KW-1133">Transmembrane helix</keyword>
<dbReference type="AlphaFoldDB" id="A0A1I7NA47"/>
<sequence>MSLADLFSPRRHKPDPLDMLASQISDLRRQTRQISKVVSHRAESASHRAGDTIEDWSDAVADLGREAAQQGAWLAGLASRNMVKGARAVQRDPIPLIAVVGTALLAVSLITRRR</sequence>
<keyword evidence="3" id="KW-1185">Reference proteome</keyword>
<evidence type="ECO:0008006" key="4">
    <source>
        <dbReference type="Google" id="ProtNLM"/>
    </source>
</evidence>
<dbReference type="OrthoDB" id="7949975at2"/>
<keyword evidence="1" id="KW-0472">Membrane</keyword>
<gene>
    <name evidence="2" type="ORF">SAMN05216456_1371</name>
</gene>
<accession>A0A1I7NA47</accession>
<protein>
    <recommendedName>
        <fullName evidence="4">Membrane-anchored ribosome-binding protein, inhibits growth in stationary phase, ElaB/YqjD/DUF883 family</fullName>
    </recommendedName>
</protein>
<dbReference type="EMBL" id="FPCK01000001">
    <property type="protein sequence ID" value="SFV31535.1"/>
    <property type="molecule type" value="Genomic_DNA"/>
</dbReference>
<dbReference type="STRING" id="429728.SAMN05216456_1371"/>
<dbReference type="Proteomes" id="UP000199074">
    <property type="component" value="Unassembled WGS sequence"/>
</dbReference>
<evidence type="ECO:0000313" key="3">
    <source>
        <dbReference type="Proteomes" id="UP000199074"/>
    </source>
</evidence>
<feature type="transmembrane region" description="Helical" evidence="1">
    <location>
        <begin position="94"/>
        <end position="111"/>
    </location>
</feature>
<evidence type="ECO:0000256" key="1">
    <source>
        <dbReference type="SAM" id="Phobius"/>
    </source>
</evidence>
<proteinExistence type="predicted"/>
<reference evidence="2 3" key="1">
    <citation type="submission" date="2016-10" db="EMBL/GenBank/DDBJ databases">
        <authorList>
            <person name="de Groot N.N."/>
        </authorList>
    </citation>
    <scope>NUCLEOTIDE SEQUENCE [LARGE SCALE GENOMIC DNA]</scope>
    <source>
        <strain evidence="2 3">IPL20</strain>
    </source>
</reference>
<name>A0A1I7NA47_9HYPH</name>
<keyword evidence="1" id="KW-0812">Transmembrane</keyword>
<organism evidence="2 3">
    <name type="scientific">Devosia crocina</name>
    <dbReference type="NCBI Taxonomy" id="429728"/>
    <lineage>
        <taxon>Bacteria</taxon>
        <taxon>Pseudomonadati</taxon>
        <taxon>Pseudomonadota</taxon>
        <taxon>Alphaproteobacteria</taxon>
        <taxon>Hyphomicrobiales</taxon>
        <taxon>Devosiaceae</taxon>
        <taxon>Devosia</taxon>
    </lineage>
</organism>
<evidence type="ECO:0000313" key="2">
    <source>
        <dbReference type="EMBL" id="SFV31535.1"/>
    </source>
</evidence>